<accession>A0A117MPF3</accession>
<comment type="caution">
    <text evidence="5">The sequence shown here is derived from an EMBL/GenBank/DDBJ whole genome shotgun (WGS) entry which is preliminary data.</text>
</comment>
<dbReference type="InterPro" id="IPR015813">
    <property type="entry name" value="Pyrv/PenolPyrv_kinase-like_dom"/>
</dbReference>
<dbReference type="Pfam" id="PF15617">
    <property type="entry name" value="C-C_Bond_Lyase"/>
    <property type="match status" value="1"/>
</dbReference>
<gene>
    <name evidence="5" type="ORF">ADL15_31770</name>
</gene>
<dbReference type="PANTHER" id="PTHR32308">
    <property type="entry name" value="LYASE BETA SUBUNIT, PUTATIVE (AFU_ORTHOLOGUE AFUA_4G13030)-RELATED"/>
    <property type="match status" value="1"/>
</dbReference>
<dbReference type="OrthoDB" id="348111at2"/>
<keyword evidence="6" id="KW-1185">Reference proteome</keyword>
<keyword evidence="2 4" id="KW-0479">Metal-binding</keyword>
<dbReference type="GO" id="GO:0000287">
    <property type="term" value="F:magnesium ion binding"/>
    <property type="evidence" value="ECO:0007669"/>
    <property type="project" value="TreeGrafter"/>
</dbReference>
<dbReference type="InterPro" id="IPR011206">
    <property type="entry name" value="Citrate_lyase_beta/mcl1/mcl2"/>
</dbReference>
<reference evidence="5 6" key="1">
    <citation type="submission" date="2015-10" db="EMBL/GenBank/DDBJ databases">
        <authorList>
            <person name="Gilbert D.G."/>
        </authorList>
    </citation>
    <scope>NUCLEOTIDE SEQUENCE [LARGE SCALE GENOMIC DNA]</scope>
    <source>
        <strain evidence="5 6">NRRL B-16712</strain>
    </source>
</reference>
<feature type="binding site" evidence="4">
    <location>
        <position position="198"/>
    </location>
    <ligand>
        <name>Mg(2+)</name>
        <dbReference type="ChEBI" id="CHEBI:18420"/>
    </ligand>
</feature>
<dbReference type="SUPFAM" id="SSF51621">
    <property type="entry name" value="Phosphoenolpyruvate/pyruvate domain"/>
    <property type="match status" value="1"/>
</dbReference>
<dbReference type="Gene3D" id="3.20.20.60">
    <property type="entry name" value="Phosphoenolpyruvate-binding domains"/>
    <property type="match status" value="2"/>
</dbReference>
<dbReference type="PANTHER" id="PTHR32308:SF10">
    <property type="entry name" value="CITRATE LYASE SUBUNIT BETA"/>
    <property type="match status" value="1"/>
</dbReference>
<protein>
    <submittedName>
        <fullName evidence="5">ATP/GTP-binding protein</fullName>
    </submittedName>
</protein>
<dbReference type="RefSeq" id="WP_067698873.1">
    <property type="nucleotide sequence ID" value="NZ_LLZH01000288.1"/>
</dbReference>
<dbReference type="PIRSF" id="PIRSF015582">
    <property type="entry name" value="Cit_lyase_B"/>
    <property type="match status" value="1"/>
</dbReference>
<dbReference type="InterPro" id="IPR040442">
    <property type="entry name" value="Pyrv_kinase-like_dom_sf"/>
</dbReference>
<organism evidence="5 6">
    <name type="scientific">Actinoplanes awajinensis subsp. mycoplanecinus</name>
    <dbReference type="NCBI Taxonomy" id="135947"/>
    <lineage>
        <taxon>Bacteria</taxon>
        <taxon>Bacillati</taxon>
        <taxon>Actinomycetota</taxon>
        <taxon>Actinomycetes</taxon>
        <taxon>Micromonosporales</taxon>
        <taxon>Micromonosporaceae</taxon>
        <taxon>Actinoplanes</taxon>
    </lineage>
</organism>
<evidence type="ECO:0000256" key="1">
    <source>
        <dbReference type="ARBA" id="ARBA00001946"/>
    </source>
</evidence>
<evidence type="ECO:0000256" key="2">
    <source>
        <dbReference type="ARBA" id="ARBA00022723"/>
    </source>
</evidence>
<dbReference type="GO" id="GO:0003824">
    <property type="term" value="F:catalytic activity"/>
    <property type="evidence" value="ECO:0007669"/>
    <property type="project" value="InterPro"/>
</dbReference>
<dbReference type="InterPro" id="IPR039480">
    <property type="entry name" value="C-C_Bond_Lyase-like"/>
</dbReference>
<name>A0A117MPF3_9ACTN</name>
<proteinExistence type="predicted"/>
<dbReference type="EMBL" id="LLZH01000288">
    <property type="protein sequence ID" value="KUL28527.1"/>
    <property type="molecule type" value="Genomic_DNA"/>
</dbReference>
<dbReference type="AlphaFoldDB" id="A0A117MPF3"/>
<evidence type="ECO:0000256" key="3">
    <source>
        <dbReference type="ARBA" id="ARBA00022842"/>
    </source>
</evidence>
<dbReference type="GO" id="GO:0006107">
    <property type="term" value="P:oxaloacetate metabolic process"/>
    <property type="evidence" value="ECO:0007669"/>
    <property type="project" value="TreeGrafter"/>
</dbReference>
<sequence>MRHFAHVAQQVRERIFSVEPGPFHRSAEPEVLALALGATLYMPATRPRLADDLRRVAARGVTSVVLCLEDAIGDDQVAEAEQNVITQLRTLGGEPAPLTFVRVRQPDQITAIARQLGTGPTALTGFVLPKFTELNGAEYLDALVAAEVRLGVRLFGMPVLESPDVIYRETRDNALRSIQRLIDKYPGSVLALRVGATDLSSAYGLRRTRGLTVYDVRVIADAIGDIVNVFARADGTGHVITGPVWEHFGDTGRLFKPQLRESPFHLHNANDLRRELISSNLDGLLREVVLDKANGLTGKTVIHPTHVPVVHALMVVTAEEYADAGDVLATRARGGVRASAYRNKMNESKPHRAWAERTLRRAELFGVAAEGVDTVELLVAGAQA</sequence>
<evidence type="ECO:0000313" key="5">
    <source>
        <dbReference type="EMBL" id="KUL28527.1"/>
    </source>
</evidence>
<evidence type="ECO:0000313" key="6">
    <source>
        <dbReference type="Proteomes" id="UP000053244"/>
    </source>
</evidence>
<evidence type="ECO:0000256" key="4">
    <source>
        <dbReference type="PIRSR" id="PIRSR015582-2"/>
    </source>
</evidence>
<comment type="cofactor">
    <cofactor evidence="1">
        <name>Mg(2+)</name>
        <dbReference type="ChEBI" id="CHEBI:18420"/>
    </cofactor>
</comment>
<keyword evidence="3 4" id="KW-0460">Magnesium</keyword>
<dbReference type="Proteomes" id="UP000053244">
    <property type="component" value="Unassembled WGS sequence"/>
</dbReference>